<evidence type="ECO:0000313" key="3">
    <source>
        <dbReference type="Proteomes" id="UP001321741"/>
    </source>
</evidence>
<dbReference type="EMBL" id="AP026803">
    <property type="protein sequence ID" value="BDR59792.1"/>
    <property type="molecule type" value="Genomic_DNA"/>
</dbReference>
<keyword evidence="1" id="KW-0812">Transmembrane</keyword>
<reference evidence="2 3" key="1">
    <citation type="journal article" date="2023" name="Microbiol. Spectr.">
        <title>Symbiosis of Carpenter Bees with Uncharacterized Lactic Acid Bacteria Showing NAD Auxotrophy.</title>
        <authorList>
            <person name="Kawasaki S."/>
            <person name="Ozawa K."/>
            <person name="Mori T."/>
            <person name="Yamamoto A."/>
            <person name="Ito M."/>
            <person name="Ohkuma M."/>
            <person name="Sakamoto M."/>
            <person name="Matsutani M."/>
        </authorList>
    </citation>
    <scope>NUCLEOTIDE SEQUENCE [LARGE SCALE GENOMIC DNA]</scope>
    <source>
        <strain evidence="2 3">Kim32-2</strain>
    </source>
</reference>
<dbReference type="RefSeq" id="WP_317637521.1">
    <property type="nucleotide sequence ID" value="NZ_AP026803.1"/>
</dbReference>
<dbReference type="Pfam" id="PF06028">
    <property type="entry name" value="DUF915"/>
    <property type="match status" value="1"/>
</dbReference>
<proteinExistence type="predicted"/>
<dbReference type="Proteomes" id="UP001321741">
    <property type="component" value="Chromosome"/>
</dbReference>
<dbReference type="GO" id="GO:0016787">
    <property type="term" value="F:hydrolase activity"/>
    <property type="evidence" value="ECO:0007669"/>
    <property type="project" value="UniProtKB-KW"/>
</dbReference>
<dbReference type="InterPro" id="IPR010315">
    <property type="entry name" value="DUF915_hydro-like"/>
</dbReference>
<evidence type="ECO:0000313" key="2">
    <source>
        <dbReference type="EMBL" id="BDR59792.1"/>
    </source>
</evidence>
<dbReference type="Gene3D" id="3.40.50.1820">
    <property type="entry name" value="alpha/beta hydrolase"/>
    <property type="match status" value="1"/>
</dbReference>
<keyword evidence="3" id="KW-1185">Reference proteome</keyword>
<keyword evidence="1" id="KW-1133">Transmembrane helix</keyword>
<organism evidence="2 3">
    <name type="scientific">Lactobacillus xylocopicola</name>
    <dbReference type="NCBI Taxonomy" id="2976676"/>
    <lineage>
        <taxon>Bacteria</taxon>
        <taxon>Bacillati</taxon>
        <taxon>Bacillota</taxon>
        <taxon>Bacilli</taxon>
        <taxon>Lactobacillales</taxon>
        <taxon>Lactobacillaceae</taxon>
        <taxon>Lactobacillus</taxon>
    </lineage>
</organism>
<dbReference type="InterPro" id="IPR029058">
    <property type="entry name" value="AB_hydrolase_fold"/>
</dbReference>
<keyword evidence="1" id="KW-0472">Membrane</keyword>
<keyword evidence="2" id="KW-0378">Hydrolase</keyword>
<protein>
    <submittedName>
        <fullName evidence="2">Alpha/beta hydrolase</fullName>
    </submittedName>
</protein>
<evidence type="ECO:0000256" key="1">
    <source>
        <dbReference type="SAM" id="Phobius"/>
    </source>
</evidence>
<sequence>MTKKSKITITSLAAVILLVILSYLLINNSHQDSAKQIDTPTIFVHGWGSSYHAEESMVRYARNHGASNSVIRADVSPAGKVKLIGTIKKGAVNPIVEANLENNKSVTGSESDPGKAYSKSSRYVKAIVTALQKKYRFKKINLVGHSMGNLQIIYYLRNNLGTSKMPKLNKLVAIAGHYNGLVREPNSSLKVNQNGSPQKMSASYRRLLSLRQNFPRNARVLNIYGDTGRGSDGTVPINSSRTLRYLVGSRARSYQEKEFHGPNAQHSKLHENEQVDRVLIKFLWSK</sequence>
<feature type="transmembrane region" description="Helical" evidence="1">
    <location>
        <begin position="7"/>
        <end position="26"/>
    </location>
</feature>
<gene>
    <name evidence="2" type="ORF">KIM322_00530</name>
</gene>
<name>A0ABN6SKL6_9LACO</name>
<accession>A0ABN6SKL6</accession>
<dbReference type="SUPFAM" id="SSF53474">
    <property type="entry name" value="alpha/beta-Hydrolases"/>
    <property type="match status" value="1"/>
</dbReference>